<dbReference type="InterPro" id="IPR042849">
    <property type="entry name" value="ARHGEF33"/>
</dbReference>
<evidence type="ECO:0000259" key="3">
    <source>
        <dbReference type="PROSITE" id="PS50010"/>
    </source>
</evidence>
<dbReference type="InterPro" id="IPR035899">
    <property type="entry name" value="DBL_dom_sf"/>
</dbReference>
<keyword evidence="5" id="KW-1185">Reference proteome</keyword>
<dbReference type="Proteomes" id="UP000886611">
    <property type="component" value="Unassembled WGS sequence"/>
</dbReference>
<dbReference type="Pfam" id="PF00621">
    <property type="entry name" value="RhoGEF"/>
    <property type="match status" value="1"/>
</dbReference>
<dbReference type="SMART" id="SM00325">
    <property type="entry name" value="RhoGEF"/>
    <property type="match status" value="1"/>
</dbReference>
<feature type="domain" description="DH" evidence="3">
    <location>
        <begin position="150"/>
        <end position="346"/>
    </location>
</feature>
<feature type="compositionally biased region" description="Basic and acidic residues" evidence="2">
    <location>
        <begin position="663"/>
        <end position="672"/>
    </location>
</feature>
<feature type="compositionally biased region" description="Basic and acidic residues" evidence="2">
    <location>
        <begin position="601"/>
        <end position="623"/>
    </location>
</feature>
<gene>
    <name evidence="4" type="primary">Arhgef33</name>
    <name evidence="4" type="ORF">GTO96_0010028</name>
</gene>
<organism evidence="4 5">
    <name type="scientific">Polypterus senegalus</name>
    <name type="common">Senegal bichir</name>
    <dbReference type="NCBI Taxonomy" id="55291"/>
    <lineage>
        <taxon>Eukaryota</taxon>
        <taxon>Metazoa</taxon>
        <taxon>Chordata</taxon>
        <taxon>Craniata</taxon>
        <taxon>Vertebrata</taxon>
        <taxon>Euteleostomi</taxon>
        <taxon>Actinopterygii</taxon>
        <taxon>Polypteriformes</taxon>
        <taxon>Polypteridae</taxon>
        <taxon>Polypterus</taxon>
    </lineage>
</organism>
<evidence type="ECO:0000313" key="5">
    <source>
        <dbReference type="Proteomes" id="UP000886611"/>
    </source>
</evidence>
<proteinExistence type="predicted"/>
<accession>A0A8X7XG60</accession>
<feature type="region of interest" description="Disordered" evidence="2">
    <location>
        <begin position="601"/>
        <end position="679"/>
    </location>
</feature>
<dbReference type="PANTHER" id="PTHR46944:SF1">
    <property type="entry name" value="RHO GUANINE NUCLEOTIDE EXCHANGE FACTOR 33"/>
    <property type="match status" value="1"/>
</dbReference>
<name>A0A8X7XG60_POLSE</name>
<feature type="compositionally biased region" description="Polar residues" evidence="2">
    <location>
        <begin position="625"/>
        <end position="640"/>
    </location>
</feature>
<dbReference type="PANTHER" id="PTHR46944">
    <property type="entry name" value="RHO GUANINE NUCLEOTIDE EXCHANGE FACTOR 33"/>
    <property type="match status" value="1"/>
</dbReference>
<dbReference type="EMBL" id="JAATIS010000859">
    <property type="protein sequence ID" value="KAG2467059.1"/>
    <property type="molecule type" value="Genomic_DNA"/>
</dbReference>
<dbReference type="Gene3D" id="1.20.900.10">
    <property type="entry name" value="Dbl homology (DH) domain"/>
    <property type="match status" value="1"/>
</dbReference>
<reference evidence="4 5" key="1">
    <citation type="journal article" date="2021" name="Cell">
        <title>Tracing the genetic footprints of vertebrate landing in non-teleost ray-finned fishes.</title>
        <authorList>
            <person name="Bi X."/>
            <person name="Wang K."/>
            <person name="Yang L."/>
            <person name="Pan H."/>
            <person name="Jiang H."/>
            <person name="Wei Q."/>
            <person name="Fang M."/>
            <person name="Yu H."/>
            <person name="Zhu C."/>
            <person name="Cai Y."/>
            <person name="He Y."/>
            <person name="Gan X."/>
            <person name="Zeng H."/>
            <person name="Yu D."/>
            <person name="Zhu Y."/>
            <person name="Jiang H."/>
            <person name="Qiu Q."/>
            <person name="Yang H."/>
            <person name="Zhang Y.E."/>
            <person name="Wang W."/>
            <person name="Zhu M."/>
            <person name="He S."/>
            <person name="Zhang G."/>
        </authorList>
    </citation>
    <scope>NUCLEOTIDE SEQUENCE [LARGE SCALE GENOMIC DNA]</scope>
    <source>
        <strain evidence="4">Bchr_013</strain>
    </source>
</reference>
<dbReference type="AlphaFoldDB" id="A0A8X7XG60"/>
<dbReference type="SUPFAM" id="SSF48065">
    <property type="entry name" value="DBL homology domain (DH-domain)"/>
    <property type="match status" value="1"/>
</dbReference>
<feature type="coiled-coil region" evidence="1">
    <location>
        <begin position="32"/>
        <end position="70"/>
    </location>
</feature>
<sequence length="701" mass="78947">MPNEDLFPAGCFQLQVIVAELRTGLMRAMQDVSDMQHDDRSLERKMKDYQEEIEDKLMTVKNSLNTLKGEVGYSVKLINELSARQRQLQRTFDVFQFGSDRGLLLAPHWKSQKEEIPANSDLLLPSQPGLRVIQKHFSSVSNSPATEKGKRQMAALEILESERAYVSHLSLLLKANIAFNGSETAHTKDKRPFPTCLRFLIQHHLDLLHVLQDRVLKRQWQGIVGDVFMKLTSKQVPYRAIIQYNLSMRHFLECYTAYLKELPKCLSVVNICPGSFKSAFLEEESSKSVSCPSLHMLLLRPAQRIQEYAGLVQDLFKQTEPDHPDFYLLPVCSQQLSAFVNQSGDLLQHTKDARIRSKRHAKRQNLTDGSSWTAKLREHPKVTKANNLDSECRKPTKVECLTQSTAHNPEPELRTQSLPLQAVPEKDPESTSVGHHLGKVIGNPVSEPLMLPYLDSYLLEEDELDPEGLFEEGDSLQNLSLFDNCSSVSSSSSLGVSLGHSEKFTRHSEMLAFHPETHQLHIHPPLQATQRKSKSLNGLQLDSLITTDSNRKLALFVNPHSSTDGIMKSKVARPPKPAQIPRSPRSFMAAHKIRGAVRTMMTEEKRTEIEKESPSVTKNEKVKASLSSPQKSHAKLTSSKSEPKGFKSSFRKLFKMRSSGGNVKEKSHDKITEGATTAADEPLTPICAFGQRRKADKWTPV</sequence>
<feature type="non-terminal residue" evidence="4">
    <location>
        <position position="1"/>
    </location>
</feature>
<dbReference type="GO" id="GO:0005085">
    <property type="term" value="F:guanyl-nucleotide exchange factor activity"/>
    <property type="evidence" value="ECO:0007669"/>
    <property type="project" value="InterPro"/>
</dbReference>
<comment type="caution">
    <text evidence="4">The sequence shown here is derived from an EMBL/GenBank/DDBJ whole genome shotgun (WGS) entry which is preliminary data.</text>
</comment>
<evidence type="ECO:0000313" key="4">
    <source>
        <dbReference type="EMBL" id="KAG2467059.1"/>
    </source>
</evidence>
<feature type="non-terminal residue" evidence="4">
    <location>
        <position position="701"/>
    </location>
</feature>
<evidence type="ECO:0000256" key="2">
    <source>
        <dbReference type="SAM" id="MobiDB-lite"/>
    </source>
</evidence>
<keyword evidence="1" id="KW-0175">Coiled coil</keyword>
<dbReference type="InterPro" id="IPR000219">
    <property type="entry name" value="DH_dom"/>
</dbReference>
<dbReference type="PROSITE" id="PS50010">
    <property type="entry name" value="DH_2"/>
    <property type="match status" value="1"/>
</dbReference>
<evidence type="ECO:0000256" key="1">
    <source>
        <dbReference type="SAM" id="Coils"/>
    </source>
</evidence>
<protein>
    <submittedName>
        <fullName evidence="4">ARG33 factor</fullName>
    </submittedName>
</protein>